<gene>
    <name evidence="7" type="primary">rpsN</name>
    <name evidence="8" type="ORF">SAMN05421686_11015</name>
</gene>
<dbReference type="RefSeq" id="WP_068443297.1">
    <property type="nucleotide sequence ID" value="NZ_CAJWBH010000025.1"/>
</dbReference>
<evidence type="ECO:0000256" key="4">
    <source>
        <dbReference type="ARBA" id="ARBA00023274"/>
    </source>
</evidence>
<dbReference type="SUPFAM" id="SSF57716">
    <property type="entry name" value="Glucocorticoid receptor-like (DNA-binding domain)"/>
    <property type="match status" value="1"/>
</dbReference>
<accession>A0A1N7PJI8</accession>
<dbReference type="STRING" id="484498.SAMN05421686_11015"/>
<sequence length="101" mass="11747">MAKISMKQRELKREKLVAKFAAKREELKAIIKNPASSDEDRWNAQQALQQLPRDSSPSRLQRRCQMTGRPHGVYRKFKLSRIKLREEGMKGNVPGLKKASW</sequence>
<organism evidence="8 9">
    <name type="scientific">Thalassolituus maritimus</name>
    <dbReference type="NCBI Taxonomy" id="484498"/>
    <lineage>
        <taxon>Bacteria</taxon>
        <taxon>Pseudomonadati</taxon>
        <taxon>Pseudomonadota</taxon>
        <taxon>Gammaproteobacteria</taxon>
        <taxon>Oceanospirillales</taxon>
        <taxon>Oceanospirillaceae</taxon>
        <taxon>Thalassolituus</taxon>
    </lineage>
</organism>
<comment type="function">
    <text evidence="1 7">Binds 16S rRNA, required for the assembly of 30S particles and may also be responsible for determining the conformation of the 16S rRNA at the A site.</text>
</comment>
<keyword evidence="4 7" id="KW-0687">Ribonucleoprotein</keyword>
<keyword evidence="9" id="KW-1185">Reference proteome</keyword>
<dbReference type="PANTHER" id="PTHR19836:SF19">
    <property type="entry name" value="SMALL RIBOSOMAL SUBUNIT PROTEIN US14M"/>
    <property type="match status" value="1"/>
</dbReference>
<dbReference type="EMBL" id="FTOH01000010">
    <property type="protein sequence ID" value="SIT10726.1"/>
    <property type="molecule type" value="Genomic_DNA"/>
</dbReference>
<proteinExistence type="inferred from homology"/>
<dbReference type="Gene3D" id="1.10.287.1480">
    <property type="match status" value="1"/>
</dbReference>
<dbReference type="PROSITE" id="PS00527">
    <property type="entry name" value="RIBOSOMAL_S14"/>
    <property type="match status" value="1"/>
</dbReference>
<keyword evidence="7" id="KW-0699">rRNA-binding</keyword>
<comment type="similarity">
    <text evidence="2 7">Belongs to the universal ribosomal protein uS14 family.</text>
</comment>
<dbReference type="GO" id="GO:0015935">
    <property type="term" value="C:small ribosomal subunit"/>
    <property type="evidence" value="ECO:0007669"/>
    <property type="project" value="TreeGrafter"/>
</dbReference>
<dbReference type="GO" id="GO:0003735">
    <property type="term" value="F:structural constituent of ribosome"/>
    <property type="evidence" value="ECO:0007669"/>
    <property type="project" value="InterPro"/>
</dbReference>
<dbReference type="AlphaFoldDB" id="A0A1N7PJI8"/>
<dbReference type="GO" id="GO:0006412">
    <property type="term" value="P:translation"/>
    <property type="evidence" value="ECO:0007669"/>
    <property type="project" value="UniProtKB-UniRule"/>
</dbReference>
<dbReference type="InterPro" id="IPR001209">
    <property type="entry name" value="Ribosomal_uS14"/>
</dbReference>
<evidence type="ECO:0000256" key="5">
    <source>
        <dbReference type="ARBA" id="ARBA00035167"/>
    </source>
</evidence>
<dbReference type="OrthoDB" id="9810484at2"/>
<name>A0A1N7PJI8_9GAMM</name>
<evidence type="ECO:0000313" key="8">
    <source>
        <dbReference type="EMBL" id="SIT10726.1"/>
    </source>
</evidence>
<dbReference type="PANTHER" id="PTHR19836">
    <property type="entry name" value="30S RIBOSOMAL PROTEIN S14"/>
    <property type="match status" value="1"/>
</dbReference>
<comment type="subunit">
    <text evidence="6 7">Part of the 30S ribosomal subunit. Contacts proteins S3 and S10.</text>
</comment>
<dbReference type="NCBIfam" id="NF006477">
    <property type="entry name" value="PRK08881.1"/>
    <property type="match status" value="1"/>
</dbReference>
<protein>
    <recommendedName>
        <fullName evidence="5 7">Small ribosomal subunit protein uS14</fullName>
    </recommendedName>
</protein>
<dbReference type="InterPro" id="IPR018271">
    <property type="entry name" value="Ribosomal_uS14_CS"/>
</dbReference>
<dbReference type="Pfam" id="PF00253">
    <property type="entry name" value="Ribosomal_S14"/>
    <property type="match status" value="1"/>
</dbReference>
<dbReference type="Proteomes" id="UP000185639">
    <property type="component" value="Unassembled WGS sequence"/>
</dbReference>
<keyword evidence="3 7" id="KW-0689">Ribosomal protein</keyword>
<reference evidence="9" key="1">
    <citation type="submission" date="2017-01" db="EMBL/GenBank/DDBJ databases">
        <authorList>
            <person name="Varghese N."/>
            <person name="Submissions S."/>
        </authorList>
    </citation>
    <scope>NUCLEOTIDE SEQUENCE [LARGE SCALE GENOMIC DNA]</scope>
    <source>
        <strain evidence="9">DSM 24913</strain>
    </source>
</reference>
<dbReference type="HAMAP" id="MF_00537">
    <property type="entry name" value="Ribosomal_uS14_1"/>
    <property type="match status" value="1"/>
</dbReference>
<evidence type="ECO:0000256" key="7">
    <source>
        <dbReference type="HAMAP-Rule" id="MF_00537"/>
    </source>
</evidence>
<evidence type="ECO:0000256" key="3">
    <source>
        <dbReference type="ARBA" id="ARBA00022980"/>
    </source>
</evidence>
<dbReference type="GO" id="GO:0019843">
    <property type="term" value="F:rRNA binding"/>
    <property type="evidence" value="ECO:0007669"/>
    <property type="project" value="UniProtKB-UniRule"/>
</dbReference>
<dbReference type="InterPro" id="IPR023036">
    <property type="entry name" value="Ribosomal_uS14_bac/plastid"/>
</dbReference>
<keyword evidence="7" id="KW-0694">RNA-binding</keyword>
<evidence type="ECO:0000256" key="6">
    <source>
        <dbReference type="ARBA" id="ARBA00047110"/>
    </source>
</evidence>
<dbReference type="FunFam" id="1.10.287.1480:FF:000001">
    <property type="entry name" value="30S ribosomal protein S14"/>
    <property type="match status" value="1"/>
</dbReference>
<dbReference type="GO" id="GO:0005737">
    <property type="term" value="C:cytoplasm"/>
    <property type="evidence" value="ECO:0007669"/>
    <property type="project" value="UniProtKB-ARBA"/>
</dbReference>
<evidence type="ECO:0000256" key="1">
    <source>
        <dbReference type="ARBA" id="ARBA00003686"/>
    </source>
</evidence>
<evidence type="ECO:0000313" key="9">
    <source>
        <dbReference type="Proteomes" id="UP000185639"/>
    </source>
</evidence>
<evidence type="ECO:0000256" key="2">
    <source>
        <dbReference type="ARBA" id="ARBA00009083"/>
    </source>
</evidence>